<name>A0A2P2ND92_RHIMU</name>
<reference evidence="1" key="1">
    <citation type="submission" date="2018-02" db="EMBL/GenBank/DDBJ databases">
        <title>Rhizophora mucronata_Transcriptome.</title>
        <authorList>
            <person name="Meera S.P."/>
            <person name="Sreeshan A."/>
            <person name="Augustine A."/>
        </authorList>
    </citation>
    <scope>NUCLEOTIDE SEQUENCE</scope>
    <source>
        <tissue evidence="1">Leaf</tissue>
    </source>
</reference>
<organism evidence="1">
    <name type="scientific">Rhizophora mucronata</name>
    <name type="common">Asiatic mangrove</name>
    <dbReference type="NCBI Taxonomy" id="61149"/>
    <lineage>
        <taxon>Eukaryota</taxon>
        <taxon>Viridiplantae</taxon>
        <taxon>Streptophyta</taxon>
        <taxon>Embryophyta</taxon>
        <taxon>Tracheophyta</taxon>
        <taxon>Spermatophyta</taxon>
        <taxon>Magnoliopsida</taxon>
        <taxon>eudicotyledons</taxon>
        <taxon>Gunneridae</taxon>
        <taxon>Pentapetalae</taxon>
        <taxon>rosids</taxon>
        <taxon>fabids</taxon>
        <taxon>Malpighiales</taxon>
        <taxon>Rhizophoraceae</taxon>
        <taxon>Rhizophora</taxon>
    </lineage>
</organism>
<accession>A0A2P2ND92</accession>
<evidence type="ECO:0000313" key="1">
    <source>
        <dbReference type="EMBL" id="MBX40400.1"/>
    </source>
</evidence>
<sequence length="30" mass="3290">MKLLVGVVDEAPLVSLVKVYSRIIINATFT</sequence>
<dbReference type="EMBL" id="GGEC01059916">
    <property type="protein sequence ID" value="MBX40400.1"/>
    <property type="molecule type" value="Transcribed_RNA"/>
</dbReference>
<proteinExistence type="predicted"/>
<dbReference type="AlphaFoldDB" id="A0A2P2ND92"/>
<protein>
    <submittedName>
        <fullName evidence="1">Uncharacterized protein</fullName>
    </submittedName>
</protein>